<protein>
    <submittedName>
        <fullName evidence="4">InlB B-repeat-containing protein</fullName>
    </submittedName>
</protein>
<dbReference type="PROSITE" id="PS50041">
    <property type="entry name" value="C_TYPE_LECTIN_2"/>
    <property type="match status" value="1"/>
</dbReference>
<evidence type="ECO:0000256" key="2">
    <source>
        <dbReference type="SAM" id="Phobius"/>
    </source>
</evidence>
<keyword evidence="2" id="KW-0812">Transmembrane</keyword>
<dbReference type="EMBL" id="JAENHN010000059">
    <property type="protein sequence ID" value="MBK1813135.1"/>
    <property type="molecule type" value="Genomic_DNA"/>
</dbReference>
<dbReference type="Pfam" id="PF18657">
    <property type="entry name" value="YDG"/>
    <property type="match status" value="3"/>
</dbReference>
<comment type="caution">
    <text evidence="4">The sequence shown here is derived from an EMBL/GenBank/DDBJ whole genome shotgun (WGS) entry which is preliminary data.</text>
</comment>
<dbReference type="InterPro" id="IPR016187">
    <property type="entry name" value="CTDL_fold"/>
</dbReference>
<dbReference type="InterPro" id="IPR042229">
    <property type="entry name" value="Listeria/Bacterioides_rpt_sf"/>
</dbReference>
<dbReference type="SUPFAM" id="SSF49478">
    <property type="entry name" value="Cna protein B-type domain"/>
    <property type="match status" value="1"/>
</dbReference>
<comment type="subcellular location">
    <subcellularLocation>
        <location evidence="1">Cell envelope</location>
    </subcellularLocation>
</comment>
<dbReference type="Gene3D" id="2.60.40.10">
    <property type="entry name" value="Immunoglobulins"/>
    <property type="match status" value="1"/>
</dbReference>
<keyword evidence="2" id="KW-1133">Transmembrane helix</keyword>
<dbReference type="RefSeq" id="WP_200272955.1">
    <property type="nucleotide sequence ID" value="NZ_JAENHN010000059.1"/>
</dbReference>
<keyword evidence="2" id="KW-0472">Membrane</keyword>
<reference evidence="5" key="1">
    <citation type="submission" date="2021-01" db="EMBL/GenBank/DDBJ databases">
        <title>Genome public.</title>
        <authorList>
            <person name="Liu C."/>
            <person name="Sun Q."/>
        </authorList>
    </citation>
    <scope>NUCLEOTIDE SEQUENCE [LARGE SCALE GENOMIC DNA]</scope>
    <source>
        <strain evidence="5">YIM B02505</strain>
    </source>
</reference>
<dbReference type="InterPro" id="IPR013783">
    <property type="entry name" value="Ig-like_fold"/>
</dbReference>
<dbReference type="InterPro" id="IPR041286">
    <property type="entry name" value="MBG_2"/>
</dbReference>
<feature type="domain" description="C-type lectin" evidence="3">
    <location>
        <begin position="164"/>
        <end position="308"/>
    </location>
</feature>
<dbReference type="Proteomes" id="UP000596739">
    <property type="component" value="Unassembled WGS sequence"/>
</dbReference>
<dbReference type="SUPFAM" id="SSF56436">
    <property type="entry name" value="C-type lectin-like"/>
    <property type="match status" value="1"/>
</dbReference>
<gene>
    <name evidence="4" type="ORF">JHL18_21165</name>
</gene>
<dbReference type="Gene3D" id="3.10.100.10">
    <property type="entry name" value="Mannose-Binding Protein A, subunit A"/>
    <property type="match status" value="1"/>
</dbReference>
<dbReference type="Gene3D" id="2.60.40.4270">
    <property type="entry name" value="Listeria-Bacteroides repeat domain"/>
    <property type="match status" value="3"/>
</dbReference>
<evidence type="ECO:0000259" key="3">
    <source>
        <dbReference type="PROSITE" id="PS50041"/>
    </source>
</evidence>
<dbReference type="InterPro" id="IPR013378">
    <property type="entry name" value="InlB-like_B-rpt"/>
</dbReference>
<dbReference type="InterPro" id="IPR001304">
    <property type="entry name" value="C-type_lectin-like"/>
</dbReference>
<evidence type="ECO:0000313" key="5">
    <source>
        <dbReference type="Proteomes" id="UP000596739"/>
    </source>
</evidence>
<dbReference type="InterPro" id="IPR016186">
    <property type="entry name" value="C-type_lectin-like/link_sf"/>
</dbReference>
<evidence type="ECO:0000256" key="1">
    <source>
        <dbReference type="ARBA" id="ARBA00004196"/>
    </source>
</evidence>
<dbReference type="Pfam" id="PF18676">
    <property type="entry name" value="MBG_2"/>
    <property type="match status" value="1"/>
</dbReference>
<feature type="transmembrane region" description="Helical" evidence="2">
    <location>
        <begin position="1849"/>
        <end position="1870"/>
    </location>
</feature>
<accession>A0ABS1EUS7</accession>
<proteinExistence type="predicted"/>
<name>A0ABS1EUS7_9CLOT</name>
<dbReference type="InterPro" id="IPR041248">
    <property type="entry name" value="YDG"/>
</dbReference>
<keyword evidence="5" id="KW-1185">Reference proteome</keyword>
<organism evidence="4 5">
    <name type="scientific">Clostridium yunnanense</name>
    <dbReference type="NCBI Taxonomy" id="2800325"/>
    <lineage>
        <taxon>Bacteria</taxon>
        <taxon>Bacillati</taxon>
        <taxon>Bacillota</taxon>
        <taxon>Clostridia</taxon>
        <taxon>Eubacteriales</taxon>
        <taxon>Clostridiaceae</taxon>
        <taxon>Clostridium</taxon>
    </lineage>
</organism>
<sequence>METKVHKSREKSFMEKVFSILLSLIFIVTILPPTNAVSADEEIMSVVMGTPTWSSTIDYSFKDAVVKGTNITSIMIKGTNYTGIMSVPSSPAVSATLRNTSGTTTMQTYVFSSGITSVQAQNFIRGIVFRFTPNAVVTITVDGNKTNLPQGASITQLNPPNDVNNPHYYMFVNNIVPWQEAYNTAKQYNFMGMKGYLVTITSQAEDQVLTNISALPAWAGGTRLTKDSNKTAILDDDFINPLDISNEGNVFYWATGPEAGGIFYLGKYAGGRSFGYTNWTPGEPNYVDGKENTLQVNYMYQNNRAWNDLPVDYAASELLSGYFVEFSKYDKGMDQSYSAIKSSSASYTMPASGPAPALANFLMFGNFDYNGERKGLLPIISGVSLTLNTDYTILYTGRNSTVYNSADAPIYPGQYTINIILTPAGLQKAFVENELSNDFEITKAVLTPSGIANPQKNYDGNTSLPGGSVTSYLGKIGNDDVGINYASAQFDNANVGDGKSVTVSGLSLTGMQSSYYTLSASSFTVNNGQIVESVPGEVTNQMFDDKTVTYNGEPRTNVLSALPMGVSSVTYSYEGIGLTFYGPTEVPPKNAGIYSVTASFTMQTGYKQLAAVTKKLTINKAEQSGLTITGIPTSNITYGDTFSVGTSGGNGDGKVTYSSTNTDVAVVEGNEVKIIGVGSFAITANKEESSDGTYNPVSSTSSNYTTVKKELKIAGLTAVDREYNGTNIVALTGGSLVGIVGNDDANSVMPTMGIGSSKDVGLRTVAFEAPVLTGTKKDNYYLVQPEVKVNIAKKEVKINGVTASNKVYDGNALAKLTNNGTLSENYDSENLKITVGQGNFINKNAGKDLEISFTGFALSGTEAANYNLSVQPGNIKANIDKAQITINPTSSQSKYYGEKDQELQYKYEGNTTGETPFFENKLTRESGETIGSYEIFLGDLVLKDNGTFLKDNYDLVLNKEKVLFKVLEYTTDKNGALNPAQGKENWHTGQVVLTAPEGYEISDSNALEGNTWSNTINLDSTDGKEKIYKYYLRNNSTGAITTTAKEALYKVDSHVPKINKDEIKYDTVNDGVLAGIGRFLSFGNFFKKSFRVTLDVSDVGDSTAYSIEYIVKDADGNELLKGSSKVEDKKAILELPMDQIKDEQVTIEIYPVDVAGNEGERILLKGKTSDSTLWYVSDKTPTVEDFKLKDAVMNDGQEITDVSATVTAKIKDEGGIYKVSYKFDSFTNYVDITEGFGKSEKLTKEYTFTKQFNSSGEHYLELKVENNSGVTTIKKIHFTIKTPESAKKLTISANGSAYFEGDSIKVKDLEYNVSGLSKDEKVQDILDTSNVMAVIDDKIVSGDSIVLTKGAHTLSFNNIAAKGYSIVYNKAELMVYEKLTVSFKDSDGKELLKDAFAQKGQLLNIPDEPVKAGSAFVGWSTEKNGSKLWNFTYDKVNNNMNLYAVWSNKIYSVTMRTNNGTPDVIYSSVAYGKRLAEPKVPTLENASFAGWYQDSSLTKPWNFEKDIVKGNTTIYAKFTKDTYTVSFAPVGSETLKPITGINYDQLVRPIPSKPEDRGKLFAGWYLDKELTQPFEFAFDTVKSNITLYPKWVDKTYTIFGGVTDASGNIMKETKVEILKNQTVLAAATTDEHGLFRFIQVPKGSYSLRATDEKRNVAMNINVEDKDLMELVLAFPSSAVSVAPSKENSTKGIYVDKLDKIFDFTKANYLTVTEQKTLRNGGKVEVKVDTLDEQKISPEKIKEVQQYISSLGKVSGELYNVEIEKLVYDNTGKVSKGYISETNEPITVKIKLTASSKNKNNYQIVREHNGEMQMISKEPVNGEYFEVNGDELIVHSKKFSTFAVVFDKHYAPMISWLIALIPLGLLIALLYTKNKIKTSEKIGGES</sequence>
<dbReference type="Pfam" id="PF09479">
    <property type="entry name" value="Flg_new"/>
    <property type="match status" value="3"/>
</dbReference>
<evidence type="ECO:0000313" key="4">
    <source>
        <dbReference type="EMBL" id="MBK1813135.1"/>
    </source>
</evidence>